<evidence type="ECO:0000313" key="5">
    <source>
        <dbReference type="Proteomes" id="UP001228905"/>
    </source>
</evidence>
<dbReference type="InterPro" id="IPR011990">
    <property type="entry name" value="TPR-like_helical_dom_sf"/>
</dbReference>
<dbReference type="EMBL" id="JAUSVS010000002">
    <property type="protein sequence ID" value="MDQ0463522.1"/>
    <property type="molecule type" value="Genomic_DNA"/>
</dbReference>
<dbReference type="RefSeq" id="WP_307347506.1">
    <property type="nucleotide sequence ID" value="NZ_JAUSVS010000002.1"/>
</dbReference>
<dbReference type="Proteomes" id="UP001228905">
    <property type="component" value="Unassembled WGS sequence"/>
</dbReference>
<proteinExistence type="predicted"/>
<name>A0ABU0INE2_9CAUL</name>
<feature type="transmembrane region" description="Helical" evidence="3">
    <location>
        <begin position="92"/>
        <end position="111"/>
    </location>
</feature>
<dbReference type="InterPro" id="IPR051263">
    <property type="entry name" value="C-type_cytochrome_biogenesis"/>
</dbReference>
<gene>
    <name evidence="4" type="ORF">QO010_001293</name>
</gene>
<dbReference type="Pfam" id="PF14559">
    <property type="entry name" value="TPR_19"/>
    <property type="match status" value="1"/>
</dbReference>
<keyword evidence="3" id="KW-1133">Transmembrane helix</keyword>
<dbReference type="NCBIfam" id="TIGR03142">
    <property type="entry name" value="cytochro_ccmI"/>
    <property type="match status" value="1"/>
</dbReference>
<dbReference type="Gene3D" id="1.25.40.10">
    <property type="entry name" value="Tetratricopeptide repeat domain"/>
    <property type="match status" value="2"/>
</dbReference>
<comment type="caution">
    <text evidence="4">The sequence shown here is derived from an EMBL/GenBank/DDBJ whole genome shotgun (WGS) entry which is preliminary data.</text>
</comment>
<evidence type="ECO:0000313" key="4">
    <source>
        <dbReference type="EMBL" id="MDQ0463522.1"/>
    </source>
</evidence>
<dbReference type="InterPro" id="IPR017560">
    <property type="entry name" value="Cyt_c_biogenesis_CcmI"/>
</dbReference>
<organism evidence="4 5">
    <name type="scientific">Caulobacter ginsengisoli</name>
    <dbReference type="NCBI Taxonomy" id="400775"/>
    <lineage>
        <taxon>Bacteria</taxon>
        <taxon>Pseudomonadati</taxon>
        <taxon>Pseudomonadota</taxon>
        <taxon>Alphaproteobacteria</taxon>
        <taxon>Caulobacterales</taxon>
        <taxon>Caulobacteraceae</taxon>
        <taxon>Caulobacter</taxon>
    </lineage>
</organism>
<accession>A0ABU0INE2</accession>
<dbReference type="PANTHER" id="PTHR47870">
    <property type="entry name" value="CYTOCHROME C-TYPE BIOGENESIS PROTEIN CCMH"/>
    <property type="match status" value="1"/>
</dbReference>
<dbReference type="SUPFAM" id="SSF48452">
    <property type="entry name" value="TPR-like"/>
    <property type="match status" value="1"/>
</dbReference>
<evidence type="ECO:0000256" key="2">
    <source>
        <dbReference type="ARBA" id="ARBA00022748"/>
    </source>
</evidence>
<sequence>MLLFWIAAAVLSAAAAGLVLARARRVASAEVADPALAVHRRHLAELDDLTERGLLGEDEGKQARAEAGRRLLAAAEGARPAPKAVTPAERRLILVLAALAPALTLALYIALGRPDMPDQPFMARIKAWSAEPLETLAQDPARFGAVMDVLNRKNPNNPLIMRNLAEAQIGQNQPVLAEDTLRKAIIIEPRNTQLWLSLARARMSRAQDEFAPDALVALRQVLDIDPKDPEARYRLARARINGGDLAGGLADLRALQQDLPPGRDRVGLTQEIAEIEKAGGIPKPPPPGAAPPEGQQQMIAGMVDRLAARLAANPDDPDGWVMLVRAYTVQGATAKRDAALADARKRYAGNPQVLKKLTDALTAPVEGAPQ</sequence>
<dbReference type="PANTHER" id="PTHR47870:SF1">
    <property type="entry name" value="CYTOCHROME C-TYPE BIOGENESIS PROTEIN CCMH"/>
    <property type="match status" value="1"/>
</dbReference>
<keyword evidence="3" id="KW-0812">Transmembrane</keyword>
<reference evidence="4 5" key="1">
    <citation type="submission" date="2023-07" db="EMBL/GenBank/DDBJ databases">
        <title>Genomic Encyclopedia of Type Strains, Phase IV (KMG-IV): sequencing the most valuable type-strain genomes for metagenomic binning, comparative biology and taxonomic classification.</title>
        <authorList>
            <person name="Goeker M."/>
        </authorList>
    </citation>
    <scope>NUCLEOTIDE SEQUENCE [LARGE SCALE GENOMIC DNA]</scope>
    <source>
        <strain evidence="4 5">DSM 18695</strain>
    </source>
</reference>
<keyword evidence="5" id="KW-1185">Reference proteome</keyword>
<evidence type="ECO:0000256" key="3">
    <source>
        <dbReference type="SAM" id="Phobius"/>
    </source>
</evidence>
<keyword evidence="3" id="KW-0472">Membrane</keyword>
<evidence type="ECO:0000256" key="1">
    <source>
        <dbReference type="ARBA" id="ARBA00004196"/>
    </source>
</evidence>
<keyword evidence="2" id="KW-0201">Cytochrome c-type biogenesis</keyword>
<comment type="subcellular location">
    <subcellularLocation>
        <location evidence="1">Cell envelope</location>
    </subcellularLocation>
</comment>
<protein>
    <submittedName>
        <fullName evidence="4">Cytochrome c-type biogenesis protein CcmH</fullName>
    </submittedName>
</protein>